<dbReference type="Pfam" id="PF05728">
    <property type="entry name" value="UPF0227"/>
    <property type="match status" value="1"/>
</dbReference>
<dbReference type="PANTHER" id="PTHR13617">
    <property type="entry name" value="PROTEIN ABHD18"/>
    <property type="match status" value="1"/>
</dbReference>
<evidence type="ECO:0000313" key="1">
    <source>
        <dbReference type="EMBL" id="MDE5414002.1"/>
    </source>
</evidence>
<dbReference type="Proteomes" id="UP001148125">
    <property type="component" value="Unassembled WGS sequence"/>
</dbReference>
<dbReference type="Gene3D" id="3.40.50.1820">
    <property type="entry name" value="alpha/beta hydrolase"/>
    <property type="match status" value="1"/>
</dbReference>
<protein>
    <submittedName>
        <fullName evidence="1">Alpha/beta hydrolase family protein</fullName>
    </submittedName>
</protein>
<gene>
    <name evidence="1" type="ORF">N7Z68_11480</name>
</gene>
<dbReference type="InterPro" id="IPR008886">
    <property type="entry name" value="UPF0227/Esterase_YqiA"/>
</dbReference>
<dbReference type="PANTHER" id="PTHR13617:SF14">
    <property type="entry name" value="PROTEIN ABHD18"/>
    <property type="match status" value="1"/>
</dbReference>
<keyword evidence="1" id="KW-0378">Hydrolase</keyword>
<comment type="caution">
    <text evidence="1">The sequence shown here is derived from an EMBL/GenBank/DDBJ whole genome shotgun (WGS) entry which is preliminary data.</text>
</comment>
<dbReference type="EMBL" id="JAOTPO010000007">
    <property type="protein sequence ID" value="MDE5414002.1"/>
    <property type="molecule type" value="Genomic_DNA"/>
</dbReference>
<dbReference type="SUPFAM" id="SSF53474">
    <property type="entry name" value="alpha/beta-Hydrolases"/>
    <property type="match status" value="1"/>
</dbReference>
<dbReference type="RefSeq" id="WP_275118620.1">
    <property type="nucleotide sequence ID" value="NZ_JAOTPO010000007.1"/>
</dbReference>
<name>A0ABT5VF90_9BACI</name>
<reference evidence="1" key="1">
    <citation type="submission" date="2024-05" db="EMBL/GenBank/DDBJ databases">
        <title>Alkalihalobacillus sp. strain MEB203 novel alkaliphilic bacterium from Lonar Lake, India.</title>
        <authorList>
            <person name="Joshi A."/>
            <person name="Thite S."/>
            <person name="Mengade P."/>
        </authorList>
    </citation>
    <scope>NUCLEOTIDE SEQUENCE</scope>
    <source>
        <strain evidence="1">MEB 203</strain>
    </source>
</reference>
<sequence length="330" mass="38230">MNKWLSILFDKVGLYSLHRKKSLQTQFCHDVSLQPFTINSDRASFYQLNTIPDVLFELTDQNNYLLGSYSYNSPIYSEDKDNNIAKGMCFLSKNGKEPVHVIIVHGWRSDSLNKFKSIFLKQMQKKEFNVYFPTLPYHFERASNSLYSGEYMISANVCRTITAIRQAVVEIRALIQWLKQNKGGKVILIGISLGGYISNLVSLYEKEIDVLVSVMYANNLSYEIWHTSIGKHIKEDLERNNFTYEQLQECWSILRADEAKPLVSKEKILLISGKYDQYLTEQDAKNLWLAWGKPRRLFYHCGHAGILFNRKKIAKDTMNFIEDSIANGSE</sequence>
<dbReference type="InterPro" id="IPR029058">
    <property type="entry name" value="AB_hydrolase_fold"/>
</dbReference>
<accession>A0ABT5VF90</accession>
<proteinExistence type="predicted"/>
<keyword evidence="2" id="KW-1185">Reference proteome</keyword>
<organism evidence="1 2">
    <name type="scientific">Alkalihalobacterium chitinilyticum</name>
    <dbReference type="NCBI Taxonomy" id="2980103"/>
    <lineage>
        <taxon>Bacteria</taxon>
        <taxon>Bacillati</taxon>
        <taxon>Bacillota</taxon>
        <taxon>Bacilli</taxon>
        <taxon>Bacillales</taxon>
        <taxon>Bacillaceae</taxon>
        <taxon>Alkalihalobacterium</taxon>
    </lineage>
</organism>
<evidence type="ECO:0000313" key="2">
    <source>
        <dbReference type="Proteomes" id="UP001148125"/>
    </source>
</evidence>
<dbReference type="GO" id="GO:0016787">
    <property type="term" value="F:hydrolase activity"/>
    <property type="evidence" value="ECO:0007669"/>
    <property type="project" value="UniProtKB-KW"/>
</dbReference>